<comment type="caution">
    <text evidence="3">The sequence shown here is derived from an EMBL/GenBank/DDBJ whole genome shotgun (WGS) entry which is preliminary data.</text>
</comment>
<dbReference type="RefSeq" id="WP_377714899.1">
    <property type="nucleotide sequence ID" value="NZ_JBHTJM010000008.1"/>
</dbReference>
<proteinExistence type="predicted"/>
<dbReference type="CDD" id="cd07724">
    <property type="entry name" value="POD-like_MBL-fold"/>
    <property type="match status" value="1"/>
</dbReference>
<dbReference type="SUPFAM" id="SSF56281">
    <property type="entry name" value="Metallo-hydrolase/oxidoreductase"/>
    <property type="match status" value="1"/>
</dbReference>
<evidence type="ECO:0000256" key="1">
    <source>
        <dbReference type="ARBA" id="ARBA00022723"/>
    </source>
</evidence>
<dbReference type="InterPro" id="IPR036866">
    <property type="entry name" value="RibonucZ/Hydroxyglut_hydro"/>
</dbReference>
<dbReference type="CDD" id="cd00158">
    <property type="entry name" value="RHOD"/>
    <property type="match status" value="2"/>
</dbReference>
<dbReference type="Pfam" id="PF00753">
    <property type="entry name" value="Lactamase_B"/>
    <property type="match status" value="1"/>
</dbReference>
<gene>
    <name evidence="3" type="ORF">ACFQ1O_07285</name>
</gene>
<dbReference type="SUPFAM" id="SSF52821">
    <property type="entry name" value="Rhodanese/Cell cycle control phosphatase"/>
    <property type="match status" value="2"/>
</dbReference>
<protein>
    <submittedName>
        <fullName evidence="3">Rhodanese-like domain-containing protein</fullName>
    </submittedName>
</protein>
<name>A0ABW3I1S1_9FLAO</name>
<sequence length="471" mass="53034">MKIEQLYTKCLSEATYYIMSKGEAAVIDPLRDIASYLEKAKRDKAKIKYVFLTHFHADYVSGHVDLAKATGATIVYGPTATADFDFYKGKDNELFTIGRLKLKLLHTPGHTLESSSYLLFDEEEKEYCLFSGDTLFINDVGRPDLAVTSSITKEELTEKLYYSLHEKILGLPDHVLIYPNHGKGSACGKNMSNETYDTLANQKKVNYALNTDLSKEEFVKQVLNGLAVPPQYFPKNAKMNKRVNTSINEIIARGMSPIEVNQYQHYLSLENVMLLDVRSPKEYLEKHIPNSVFIGLDGTFASWVGTLIENINQPIILLAPDGREEEAVTRLARVGYDNVLGYIKGGINAWEKEGLIIESIQNLEADDLELLDKESSFLDVRSIKEFGDDRVNVSENLPLNHIHVAANSFEKEKEYFVYCKSGYRSVIAISFLKQKGFNNLININGGFNAIKKSLIPTKNCKKNCPTCACNK</sequence>
<dbReference type="InterPro" id="IPR036873">
    <property type="entry name" value="Rhodanese-like_dom_sf"/>
</dbReference>
<dbReference type="InterPro" id="IPR001279">
    <property type="entry name" value="Metallo-B-lactamas"/>
</dbReference>
<dbReference type="Pfam" id="PF00581">
    <property type="entry name" value="Rhodanese"/>
    <property type="match status" value="2"/>
</dbReference>
<dbReference type="InterPro" id="IPR044528">
    <property type="entry name" value="POD-like_MBL-fold"/>
</dbReference>
<dbReference type="SMART" id="SM00849">
    <property type="entry name" value="Lactamase_B"/>
    <property type="match status" value="1"/>
</dbReference>
<keyword evidence="4" id="KW-1185">Reference proteome</keyword>
<dbReference type="InterPro" id="IPR001763">
    <property type="entry name" value="Rhodanese-like_dom"/>
</dbReference>
<accession>A0ABW3I1S1</accession>
<dbReference type="Gene3D" id="3.60.15.10">
    <property type="entry name" value="Ribonuclease Z/Hydroxyacylglutathione hydrolase-like"/>
    <property type="match status" value="1"/>
</dbReference>
<dbReference type="Proteomes" id="UP001596997">
    <property type="component" value="Unassembled WGS sequence"/>
</dbReference>
<dbReference type="SMART" id="SM00450">
    <property type="entry name" value="RHOD"/>
    <property type="match status" value="2"/>
</dbReference>
<dbReference type="EMBL" id="JBHTJM010000008">
    <property type="protein sequence ID" value="MFD0963805.1"/>
    <property type="molecule type" value="Genomic_DNA"/>
</dbReference>
<evidence type="ECO:0000313" key="4">
    <source>
        <dbReference type="Proteomes" id="UP001596997"/>
    </source>
</evidence>
<dbReference type="PANTHER" id="PTHR43084">
    <property type="entry name" value="PERSULFIDE DIOXYGENASE ETHE1"/>
    <property type="match status" value="1"/>
</dbReference>
<reference evidence="4" key="1">
    <citation type="journal article" date="2019" name="Int. J. Syst. Evol. Microbiol.">
        <title>The Global Catalogue of Microorganisms (GCM) 10K type strain sequencing project: providing services to taxonomists for standard genome sequencing and annotation.</title>
        <authorList>
            <consortium name="The Broad Institute Genomics Platform"/>
            <consortium name="The Broad Institute Genome Sequencing Center for Infectious Disease"/>
            <person name="Wu L."/>
            <person name="Ma J."/>
        </authorList>
    </citation>
    <scope>NUCLEOTIDE SEQUENCE [LARGE SCALE GENOMIC DNA]</scope>
    <source>
        <strain evidence="4">CCUG 62114</strain>
    </source>
</reference>
<dbReference type="Gene3D" id="3.40.250.10">
    <property type="entry name" value="Rhodanese-like domain"/>
    <property type="match status" value="2"/>
</dbReference>
<dbReference type="PROSITE" id="PS50206">
    <property type="entry name" value="RHODANESE_3"/>
    <property type="match status" value="1"/>
</dbReference>
<evidence type="ECO:0000259" key="2">
    <source>
        <dbReference type="PROSITE" id="PS50206"/>
    </source>
</evidence>
<organism evidence="3 4">
    <name type="scientific">Pseudofulvibacter geojedonensis</name>
    <dbReference type="NCBI Taxonomy" id="1123758"/>
    <lineage>
        <taxon>Bacteria</taxon>
        <taxon>Pseudomonadati</taxon>
        <taxon>Bacteroidota</taxon>
        <taxon>Flavobacteriia</taxon>
        <taxon>Flavobacteriales</taxon>
        <taxon>Flavobacteriaceae</taxon>
        <taxon>Pseudofulvibacter</taxon>
    </lineage>
</organism>
<evidence type="ECO:0000313" key="3">
    <source>
        <dbReference type="EMBL" id="MFD0963805.1"/>
    </source>
</evidence>
<dbReference type="PANTHER" id="PTHR43084:SF1">
    <property type="entry name" value="PERSULFIDE DIOXYGENASE ETHE1, MITOCHONDRIAL"/>
    <property type="match status" value="1"/>
</dbReference>
<keyword evidence="1" id="KW-0479">Metal-binding</keyword>
<dbReference type="InterPro" id="IPR051682">
    <property type="entry name" value="Mito_Persulfide_Diox"/>
</dbReference>
<feature type="domain" description="Rhodanese" evidence="2">
    <location>
        <begin position="268"/>
        <end position="459"/>
    </location>
</feature>